<gene>
    <name evidence="3" type="ORF">KHU32_09630</name>
</gene>
<feature type="region of interest" description="Disordered" evidence="2">
    <location>
        <begin position="1"/>
        <end position="26"/>
    </location>
</feature>
<organism evidence="3 4">
    <name type="scientific">Roseococcus pinisoli</name>
    <dbReference type="NCBI Taxonomy" id="2835040"/>
    <lineage>
        <taxon>Bacteria</taxon>
        <taxon>Pseudomonadati</taxon>
        <taxon>Pseudomonadota</taxon>
        <taxon>Alphaproteobacteria</taxon>
        <taxon>Acetobacterales</taxon>
        <taxon>Roseomonadaceae</taxon>
        <taxon>Roseococcus</taxon>
    </lineage>
</organism>
<evidence type="ECO:0000313" key="3">
    <source>
        <dbReference type="EMBL" id="MBS7811197.1"/>
    </source>
</evidence>
<feature type="coiled-coil region" evidence="1">
    <location>
        <begin position="37"/>
        <end position="64"/>
    </location>
</feature>
<dbReference type="RefSeq" id="WP_213669886.1">
    <property type="nucleotide sequence ID" value="NZ_JAHCDA010000002.1"/>
</dbReference>
<name>A0ABS5QBX7_9PROT</name>
<proteinExistence type="predicted"/>
<comment type="caution">
    <text evidence="3">The sequence shown here is derived from an EMBL/GenBank/DDBJ whole genome shotgun (WGS) entry which is preliminary data.</text>
</comment>
<evidence type="ECO:0000313" key="4">
    <source>
        <dbReference type="Proteomes" id="UP000766336"/>
    </source>
</evidence>
<reference evidence="3 4" key="1">
    <citation type="submission" date="2021-05" db="EMBL/GenBank/DDBJ databases">
        <title>Roseococcus sp. XZZS9, whole genome shotgun sequencing project.</title>
        <authorList>
            <person name="Zhao G."/>
            <person name="Shen L."/>
        </authorList>
    </citation>
    <scope>NUCLEOTIDE SEQUENCE [LARGE SCALE GENOMIC DNA]</scope>
    <source>
        <strain evidence="3 4">XZZS9</strain>
    </source>
</reference>
<dbReference type="EMBL" id="JAHCDA010000002">
    <property type="protein sequence ID" value="MBS7811197.1"/>
    <property type="molecule type" value="Genomic_DNA"/>
</dbReference>
<evidence type="ECO:0000256" key="2">
    <source>
        <dbReference type="SAM" id="MobiDB-lite"/>
    </source>
</evidence>
<sequence length="110" mass="11978">MTAQSTDAAQRSAHVTRGPAAQDSASVVREWREDGKLVACAEGVALLREELEEARAENARLRACLASIVDDDWHMVTLKKPGPWAHRASLALAGREPEHMGDILAREPTP</sequence>
<accession>A0ABS5QBX7</accession>
<keyword evidence="1" id="KW-0175">Coiled coil</keyword>
<keyword evidence="4" id="KW-1185">Reference proteome</keyword>
<protein>
    <submittedName>
        <fullName evidence="3">Uncharacterized protein</fullName>
    </submittedName>
</protein>
<dbReference type="Proteomes" id="UP000766336">
    <property type="component" value="Unassembled WGS sequence"/>
</dbReference>
<evidence type="ECO:0000256" key="1">
    <source>
        <dbReference type="SAM" id="Coils"/>
    </source>
</evidence>